<accession>A0ABW4GU11</accession>
<feature type="domain" description="Insertion element IS402-like" evidence="2">
    <location>
        <begin position="24"/>
        <end position="101"/>
    </location>
</feature>
<gene>
    <name evidence="3" type="ORF">ACFSJ0_53715</name>
</gene>
<dbReference type="InterPro" id="IPR025161">
    <property type="entry name" value="IS402-like_dom"/>
</dbReference>
<dbReference type="Pfam" id="PF13340">
    <property type="entry name" value="DUF4096"/>
    <property type="match status" value="1"/>
</dbReference>
<protein>
    <submittedName>
        <fullName evidence="3">Transposase</fullName>
    </submittedName>
</protein>
<keyword evidence="4" id="KW-1185">Reference proteome</keyword>
<name>A0ABW4GU11_9ACTN</name>
<organism evidence="3 4">
    <name type="scientific">Nonomuraea guangzhouensis</name>
    <dbReference type="NCBI Taxonomy" id="1291555"/>
    <lineage>
        <taxon>Bacteria</taxon>
        <taxon>Bacillati</taxon>
        <taxon>Actinomycetota</taxon>
        <taxon>Actinomycetes</taxon>
        <taxon>Streptosporangiales</taxon>
        <taxon>Streptosporangiaceae</taxon>
        <taxon>Nonomuraea</taxon>
    </lineage>
</organism>
<evidence type="ECO:0000259" key="2">
    <source>
        <dbReference type="Pfam" id="PF13340"/>
    </source>
</evidence>
<sequence>MNASGCASLGCACRDRKPAYPSDLADAEWSVLEPEARAMMAEPVAATGRPMVHDLRAMLDAIGYVTRYGIEWRALPVDFPPHAAVYAFFVRWSRRGLPERLPGGSAASCAYWPDGVSFRRPGAWIPRRSGRPRPSERRPAVTTRARN</sequence>
<evidence type="ECO:0000313" key="4">
    <source>
        <dbReference type="Proteomes" id="UP001597097"/>
    </source>
</evidence>
<dbReference type="RefSeq" id="WP_308127467.1">
    <property type="nucleotide sequence ID" value="NZ_JAHKRM010000039.1"/>
</dbReference>
<reference evidence="4" key="1">
    <citation type="journal article" date="2019" name="Int. J. Syst. Evol. Microbiol.">
        <title>The Global Catalogue of Microorganisms (GCM) 10K type strain sequencing project: providing services to taxonomists for standard genome sequencing and annotation.</title>
        <authorList>
            <consortium name="The Broad Institute Genomics Platform"/>
            <consortium name="The Broad Institute Genome Sequencing Center for Infectious Disease"/>
            <person name="Wu L."/>
            <person name="Ma J."/>
        </authorList>
    </citation>
    <scope>NUCLEOTIDE SEQUENCE [LARGE SCALE GENOMIC DNA]</scope>
    <source>
        <strain evidence="4">CGMCC 1.15399</strain>
    </source>
</reference>
<comment type="caution">
    <text evidence="3">The sequence shown here is derived from an EMBL/GenBank/DDBJ whole genome shotgun (WGS) entry which is preliminary data.</text>
</comment>
<evidence type="ECO:0000256" key="1">
    <source>
        <dbReference type="SAM" id="MobiDB-lite"/>
    </source>
</evidence>
<dbReference type="Proteomes" id="UP001597097">
    <property type="component" value="Unassembled WGS sequence"/>
</dbReference>
<dbReference type="PANTHER" id="PTHR30007">
    <property type="entry name" value="PHP DOMAIN PROTEIN"/>
    <property type="match status" value="1"/>
</dbReference>
<dbReference type="EMBL" id="JBHUCM010000053">
    <property type="protein sequence ID" value="MFD1545984.1"/>
    <property type="molecule type" value="Genomic_DNA"/>
</dbReference>
<dbReference type="PANTHER" id="PTHR30007:SF0">
    <property type="entry name" value="TRANSPOSASE"/>
    <property type="match status" value="1"/>
</dbReference>
<evidence type="ECO:0000313" key="3">
    <source>
        <dbReference type="EMBL" id="MFD1545984.1"/>
    </source>
</evidence>
<proteinExistence type="predicted"/>
<feature type="region of interest" description="Disordered" evidence="1">
    <location>
        <begin position="123"/>
        <end position="147"/>
    </location>
</feature>